<proteinExistence type="predicted"/>
<evidence type="ECO:0000313" key="1">
    <source>
        <dbReference type="EMBL" id="MCE2054939.1"/>
    </source>
</evidence>
<protein>
    <submittedName>
        <fullName evidence="1">Uncharacterized protein</fullName>
    </submittedName>
</protein>
<name>A0ABS8W2X4_DATST</name>
<sequence length="105" mass="11344">MGSFGGLELGSIHVVVMSFGMWELVLRVVWLNIASQYLNPLVIGILKLLRRIPAHVQCSGEDLAGVKGDNGNVKSMVIMEGSVVRKCSSFGDSRTKNGKGEVELL</sequence>
<organism evidence="1 2">
    <name type="scientific">Datura stramonium</name>
    <name type="common">Jimsonweed</name>
    <name type="synonym">Common thornapple</name>
    <dbReference type="NCBI Taxonomy" id="4076"/>
    <lineage>
        <taxon>Eukaryota</taxon>
        <taxon>Viridiplantae</taxon>
        <taxon>Streptophyta</taxon>
        <taxon>Embryophyta</taxon>
        <taxon>Tracheophyta</taxon>
        <taxon>Spermatophyta</taxon>
        <taxon>Magnoliopsida</taxon>
        <taxon>eudicotyledons</taxon>
        <taxon>Gunneridae</taxon>
        <taxon>Pentapetalae</taxon>
        <taxon>asterids</taxon>
        <taxon>lamiids</taxon>
        <taxon>Solanales</taxon>
        <taxon>Solanaceae</taxon>
        <taxon>Solanoideae</taxon>
        <taxon>Datureae</taxon>
        <taxon>Datura</taxon>
    </lineage>
</organism>
<dbReference type="EMBL" id="JACEIK010006031">
    <property type="protein sequence ID" value="MCE2054939.1"/>
    <property type="molecule type" value="Genomic_DNA"/>
</dbReference>
<accession>A0ABS8W2X4</accession>
<comment type="caution">
    <text evidence="1">The sequence shown here is derived from an EMBL/GenBank/DDBJ whole genome shotgun (WGS) entry which is preliminary data.</text>
</comment>
<reference evidence="1 2" key="1">
    <citation type="journal article" date="2021" name="BMC Genomics">
        <title>Datura genome reveals duplications of psychoactive alkaloid biosynthetic genes and high mutation rate following tissue culture.</title>
        <authorList>
            <person name="Rajewski A."/>
            <person name="Carter-House D."/>
            <person name="Stajich J."/>
            <person name="Litt A."/>
        </authorList>
    </citation>
    <scope>NUCLEOTIDE SEQUENCE [LARGE SCALE GENOMIC DNA]</scope>
    <source>
        <strain evidence="1">AR-01</strain>
    </source>
</reference>
<gene>
    <name evidence="1" type="ORF">HAX54_041689</name>
</gene>
<keyword evidence="2" id="KW-1185">Reference proteome</keyword>
<dbReference type="Proteomes" id="UP000823775">
    <property type="component" value="Unassembled WGS sequence"/>
</dbReference>
<evidence type="ECO:0000313" key="2">
    <source>
        <dbReference type="Proteomes" id="UP000823775"/>
    </source>
</evidence>